<keyword evidence="6" id="KW-0479">Metal-binding</keyword>
<dbReference type="PANTHER" id="PTHR19376:SF68">
    <property type="entry name" value="DNA-DIRECTED RNA POLYMERASE SUBUNIT BETA"/>
    <property type="match status" value="1"/>
</dbReference>
<dbReference type="SUPFAM" id="SSF64484">
    <property type="entry name" value="beta and beta-prime subunits of DNA dependent RNA-polymerase"/>
    <property type="match status" value="1"/>
</dbReference>
<gene>
    <name evidence="11" type="primary">rpoC2</name>
</gene>
<dbReference type="GO" id="GO:0000428">
    <property type="term" value="C:DNA-directed RNA polymerase complex"/>
    <property type="evidence" value="ECO:0007669"/>
    <property type="project" value="UniProtKB-KW"/>
</dbReference>
<evidence type="ECO:0000256" key="6">
    <source>
        <dbReference type="ARBA" id="ARBA00022723"/>
    </source>
</evidence>
<feature type="domain" description="RNA polymerase Rpb1" evidence="10">
    <location>
        <begin position="78"/>
        <end position="155"/>
    </location>
</feature>
<protein>
    <recommendedName>
        <fullName evidence="1">DNA-directed RNA polymerase</fullName>
        <ecNumber evidence="1">2.7.7.6</ecNumber>
    </recommendedName>
</protein>
<reference evidence="11" key="1">
    <citation type="submission" date="2018-07" db="EMBL/GenBank/DDBJ databases">
        <authorList>
            <person name="Quirk P.G."/>
            <person name="Krulwich T.A."/>
        </authorList>
    </citation>
    <scope>NUCLEOTIDE SEQUENCE</scope>
</reference>
<dbReference type="Pfam" id="PF05000">
    <property type="entry name" value="RNA_pol_Rpb1_4"/>
    <property type="match status" value="1"/>
</dbReference>
<dbReference type="InterPro" id="IPR038120">
    <property type="entry name" value="Rpb1_funnel_sf"/>
</dbReference>
<evidence type="ECO:0000256" key="5">
    <source>
        <dbReference type="ARBA" id="ARBA00022695"/>
    </source>
</evidence>
<evidence type="ECO:0000256" key="8">
    <source>
        <dbReference type="ARBA" id="ARBA00023163"/>
    </source>
</evidence>
<keyword evidence="2" id="KW-0240">DNA-directed RNA polymerase</keyword>
<dbReference type="InterPro" id="IPR007083">
    <property type="entry name" value="RNA_pol_Rpb1_4"/>
</dbReference>
<evidence type="ECO:0000256" key="1">
    <source>
        <dbReference type="ARBA" id="ARBA00012418"/>
    </source>
</evidence>
<feature type="domain" description="RNA polymerase Rpb1" evidence="9">
    <location>
        <begin position="158"/>
        <end position="655"/>
    </location>
</feature>
<name>A0A386AXB4_9CHLO</name>
<dbReference type="GO" id="GO:0003677">
    <property type="term" value="F:DNA binding"/>
    <property type="evidence" value="ECO:0007669"/>
    <property type="project" value="InterPro"/>
</dbReference>
<dbReference type="Gene3D" id="1.10.274.100">
    <property type="entry name" value="RNA polymerase Rpb1, domain 3"/>
    <property type="match status" value="1"/>
</dbReference>
<geneLocation type="chloroplast" evidence="11"/>
<sequence>MTIFFNYCFDKRRFSTFLKWFFRKNGHQKLLKLLEKLKFVGFHSATEAGFSISIEDLKIPELKSKILFNNASTNQDLTPIENYQKIIECWNYTNEKLKYQVLQSFQISDLMSPVYLMAFSGARGNISQIRQLVSMRGLMADPQGQIIDFPIRSNFREGLTLTEYLVSCSGARKGIVDTALRTAASGYLTRRLVDVAHHVIISQIDCGSKKGLFLENLYDSSSKKASASLGLFGEKKKKILSLEQRLIGRILAETILVSERKIIGKKNQEISKSISVQICNYRQRVLIRSPLTCSSSKFICQLCYGWNLAEGQLVSIGEAVGILAAQSIGEPGTQLTMRTFHTGGVFTGTIIDQTYSPCAGHILYPFYLNGLLIRTQQGHIAYLTKNSGILKIKSKRTKKLSSNFNRLLAFNTGKLGSSINKFQNPFLYNILQTIGRALEEGRAQKKHIFRDFFFIFQNATVLYVRQGEQIRQNQLLAEVPFFQTKNENVDEDRSQGEPVEKEQEVFSSISGEIYFENTILFEKTIFELSRENFVSTKLMHEVQFKKLSEFWILLGRPTSKFFFQKLDLISGHLPFNQIEIPIFIKAKNQNFIFKKISYYINKHSITSSSQKNQEISKFRLNSKRWEFFLPAFRLQTSPLKFLWSSSMSNSNHYWGILELCTCNIFSLQGFLKKKNLVIYRASLHFQAQKTIFQNLKLSYFLNLFFFRLIKRAQNWSKFWKRNQKNNQLKIIHWKNISLHKYIFVINLIYTKIYLTNKIKYSNKLNLGNYSFIRIPIYLLKKKKYDFFSIKSNAFEEGQSSRRGSISKFFIEIQYPKDEDANLSQIFTLTPPIHENFSQNLQNTYLQKLNWNYWSSYLDFKTETKVVKKIVYKYLNTYRFLLINFINFRNYKVRFLKNTSEMPLLRIRYSIRVQNVSFHNENANANANTNAITAVLQKKDFKKLKNVFLKKQPKTLKIIQRHYYRSGKNKIFVRYFKNFKNSEILDLRVKNKKNIFITISDLFGQDVKMQKCNLGSLIRTPKGGQKIAEIQNISLYRKATNYLLNNQSILYGQYGSLCEQNQRLYTVFYSQPKTGDIVQGIPKIEQILEVRKTLSASLILFDFQNLQKSVVNNIQRIYGGQGIYISDKHIEIIVRQMTSNALILEPGQTGLLCGEIVALQWIERINSKVSNKVIYEPILMGMTQTCLEMSSFLSAASFQETTRVLSRAALQNQIDFIRGIKQNVILGNLIPIGTGCF</sequence>
<evidence type="ECO:0000259" key="9">
    <source>
        <dbReference type="Pfam" id="PF04998"/>
    </source>
</evidence>
<dbReference type="InterPro" id="IPR042102">
    <property type="entry name" value="RNA_pol_Rpb1_3_sf"/>
</dbReference>
<keyword evidence="3 11" id="KW-0934">Plastid</keyword>
<evidence type="ECO:0000256" key="7">
    <source>
        <dbReference type="ARBA" id="ARBA00022833"/>
    </source>
</evidence>
<dbReference type="EC" id="2.7.7.6" evidence="1"/>
<evidence type="ECO:0000313" key="11">
    <source>
        <dbReference type="EMBL" id="AYC63989.1"/>
    </source>
</evidence>
<dbReference type="PANTHER" id="PTHR19376">
    <property type="entry name" value="DNA-DIRECTED RNA POLYMERASE"/>
    <property type="match status" value="1"/>
</dbReference>
<accession>A0A386AXB4</accession>
<evidence type="ECO:0000259" key="10">
    <source>
        <dbReference type="Pfam" id="PF05000"/>
    </source>
</evidence>
<dbReference type="InterPro" id="IPR007081">
    <property type="entry name" value="RNA_pol_Rpb1_5"/>
</dbReference>
<dbReference type="AlphaFoldDB" id="A0A386AXB4"/>
<evidence type="ECO:0000256" key="2">
    <source>
        <dbReference type="ARBA" id="ARBA00022478"/>
    </source>
</evidence>
<dbReference type="InterPro" id="IPR045867">
    <property type="entry name" value="DNA-dir_RpoC_beta_prime"/>
</dbReference>
<dbReference type="CDD" id="cd02655">
    <property type="entry name" value="RNAP_beta'_C"/>
    <property type="match status" value="1"/>
</dbReference>
<proteinExistence type="predicted"/>
<keyword evidence="8" id="KW-0804">Transcription</keyword>
<dbReference type="GO" id="GO:0003899">
    <property type="term" value="F:DNA-directed RNA polymerase activity"/>
    <property type="evidence" value="ECO:0007669"/>
    <property type="project" value="UniProtKB-EC"/>
</dbReference>
<dbReference type="Gene3D" id="1.10.150.390">
    <property type="match status" value="1"/>
</dbReference>
<keyword evidence="5" id="KW-0548">Nucleotidyltransferase</keyword>
<keyword evidence="4" id="KW-0808">Transferase</keyword>
<dbReference type="EMBL" id="MH591087">
    <property type="protein sequence ID" value="AYC63989.1"/>
    <property type="molecule type" value="Genomic_DNA"/>
</dbReference>
<keyword evidence="7" id="KW-0862">Zinc</keyword>
<reference evidence="11" key="2">
    <citation type="journal article" date="2019" name="Mol. Phylogenet. Evol.">
        <title>Reassessment of the classification of bryopsidales (chlorophyta) based on chloroplast phylogenomic analyses.</title>
        <authorList>
            <person name="Cremen M.C."/>
            <person name="Leliaert F."/>
            <person name="West J."/>
            <person name="Lam D.W."/>
            <person name="Shimada S."/>
            <person name="Lopez-Bautista J.M."/>
            <person name="Verbruggen H."/>
        </authorList>
    </citation>
    <scope>NUCLEOTIDE SEQUENCE</scope>
</reference>
<dbReference type="GO" id="GO:0046872">
    <property type="term" value="F:metal ion binding"/>
    <property type="evidence" value="ECO:0007669"/>
    <property type="project" value="UniProtKB-KW"/>
</dbReference>
<organism evidence="11">
    <name type="scientific">Halimeda micronesica</name>
    <dbReference type="NCBI Taxonomy" id="170426"/>
    <lineage>
        <taxon>Eukaryota</taxon>
        <taxon>Viridiplantae</taxon>
        <taxon>Chlorophyta</taxon>
        <taxon>core chlorophytes</taxon>
        <taxon>Ulvophyceae</taxon>
        <taxon>TCBD clade</taxon>
        <taxon>Bryopsidales</taxon>
        <taxon>Halimedineae</taxon>
        <taxon>Halimedaceae</taxon>
        <taxon>Halimedeae</taxon>
        <taxon>Halimeda</taxon>
    </lineage>
</organism>
<keyword evidence="11" id="KW-0150">Chloroplast</keyword>
<feature type="domain" description="RNA polymerase Rpb1" evidence="9">
    <location>
        <begin position="977"/>
        <end position="1151"/>
    </location>
</feature>
<dbReference type="Pfam" id="PF04998">
    <property type="entry name" value="RNA_pol_Rpb1_5"/>
    <property type="match status" value="2"/>
</dbReference>
<evidence type="ECO:0000256" key="4">
    <source>
        <dbReference type="ARBA" id="ARBA00022679"/>
    </source>
</evidence>
<dbReference type="Gene3D" id="1.10.1790.20">
    <property type="match status" value="1"/>
</dbReference>
<dbReference type="GO" id="GO:0006351">
    <property type="term" value="P:DNA-templated transcription"/>
    <property type="evidence" value="ECO:0007669"/>
    <property type="project" value="InterPro"/>
</dbReference>
<evidence type="ECO:0000256" key="3">
    <source>
        <dbReference type="ARBA" id="ARBA00022640"/>
    </source>
</evidence>
<dbReference type="Gene3D" id="1.10.132.30">
    <property type="match status" value="1"/>
</dbReference>